<dbReference type="InterPro" id="IPR057499">
    <property type="entry name" value="Kelch_FKB95"/>
</dbReference>
<dbReference type="EMBL" id="CM002876">
    <property type="protein sequence ID" value="KFK24755.1"/>
    <property type="molecule type" value="Genomic_DNA"/>
</dbReference>
<evidence type="ECO:0000259" key="1">
    <source>
        <dbReference type="PROSITE" id="PS50181"/>
    </source>
</evidence>
<dbReference type="Pfam" id="PF00646">
    <property type="entry name" value="F-box"/>
    <property type="match status" value="1"/>
</dbReference>
<dbReference type="InterPro" id="IPR001810">
    <property type="entry name" value="F-box_dom"/>
</dbReference>
<dbReference type="Gene3D" id="2.120.10.80">
    <property type="entry name" value="Kelch-type beta propeller"/>
    <property type="match status" value="1"/>
</dbReference>
<dbReference type="eggNOG" id="KOG1072">
    <property type="taxonomic scope" value="Eukaryota"/>
</dbReference>
<dbReference type="Gramene" id="KFK24755">
    <property type="protein sequence ID" value="KFK24755"/>
    <property type="gene ID" value="AALP_AA8G020700"/>
</dbReference>
<dbReference type="InterPro" id="IPR050354">
    <property type="entry name" value="F-box/kelch-repeat_ARATH"/>
</dbReference>
<accession>A0A087G4F3</accession>
<organism evidence="2 3">
    <name type="scientific">Arabis alpina</name>
    <name type="common">Alpine rock-cress</name>
    <dbReference type="NCBI Taxonomy" id="50452"/>
    <lineage>
        <taxon>Eukaryota</taxon>
        <taxon>Viridiplantae</taxon>
        <taxon>Streptophyta</taxon>
        <taxon>Embryophyta</taxon>
        <taxon>Tracheophyta</taxon>
        <taxon>Spermatophyta</taxon>
        <taxon>Magnoliopsida</taxon>
        <taxon>eudicotyledons</taxon>
        <taxon>Gunneridae</taxon>
        <taxon>Pentapetalae</taxon>
        <taxon>rosids</taxon>
        <taxon>malvids</taxon>
        <taxon>Brassicales</taxon>
        <taxon>Brassicaceae</taxon>
        <taxon>Arabideae</taxon>
        <taxon>Arabis</taxon>
    </lineage>
</organism>
<dbReference type="Proteomes" id="UP000029120">
    <property type="component" value="Chromosome 8"/>
</dbReference>
<dbReference type="CDD" id="cd22152">
    <property type="entry name" value="F-box_AtAFR-like"/>
    <property type="match status" value="1"/>
</dbReference>
<evidence type="ECO:0000313" key="2">
    <source>
        <dbReference type="EMBL" id="KFK24755.1"/>
    </source>
</evidence>
<dbReference type="InterPro" id="IPR006652">
    <property type="entry name" value="Kelch_1"/>
</dbReference>
<keyword evidence="3" id="KW-1185">Reference proteome</keyword>
<dbReference type="SMART" id="SM00256">
    <property type="entry name" value="FBOX"/>
    <property type="match status" value="1"/>
</dbReference>
<gene>
    <name evidence="2" type="ordered locus">AALP_Aa8g020700</name>
</gene>
<protein>
    <recommendedName>
        <fullName evidence="1">F-box domain-containing protein</fullName>
    </recommendedName>
</protein>
<dbReference type="PANTHER" id="PTHR24414:SF196">
    <property type="entry name" value="BNACNNG12250D PROTEIN"/>
    <property type="match status" value="1"/>
</dbReference>
<dbReference type="Pfam" id="PF25210">
    <property type="entry name" value="Kelch_FKB95"/>
    <property type="match status" value="1"/>
</dbReference>
<dbReference type="InterPro" id="IPR036047">
    <property type="entry name" value="F-box-like_dom_sf"/>
</dbReference>
<dbReference type="InterPro" id="IPR015915">
    <property type="entry name" value="Kelch-typ_b-propeller"/>
</dbReference>
<dbReference type="PROSITE" id="PS50181">
    <property type="entry name" value="FBOX"/>
    <property type="match status" value="1"/>
</dbReference>
<evidence type="ECO:0000313" key="3">
    <source>
        <dbReference type="Proteomes" id="UP000029120"/>
    </source>
</evidence>
<dbReference type="SMART" id="SM00612">
    <property type="entry name" value="Kelch"/>
    <property type="match status" value="2"/>
</dbReference>
<dbReference type="AlphaFoldDB" id="A0A087G4F3"/>
<feature type="domain" description="F-box" evidence="1">
    <location>
        <begin position="16"/>
        <end position="62"/>
    </location>
</feature>
<dbReference type="PANTHER" id="PTHR24414">
    <property type="entry name" value="F-BOX/KELCH-REPEAT PROTEIN SKIP4"/>
    <property type="match status" value="1"/>
</dbReference>
<dbReference type="OMA" id="SPNCEYL"/>
<name>A0A087G4F3_ARAAL</name>
<dbReference type="OrthoDB" id="1053001at2759"/>
<dbReference type="SUPFAM" id="SSF117281">
    <property type="entry name" value="Kelch motif"/>
    <property type="match status" value="1"/>
</dbReference>
<dbReference type="SUPFAM" id="SSF81383">
    <property type="entry name" value="F-box domain"/>
    <property type="match status" value="1"/>
</dbReference>
<reference evidence="3" key="1">
    <citation type="journal article" date="2015" name="Nat. Plants">
        <title>Genome expansion of Arabis alpina linked with retrotransposition and reduced symmetric DNA methylation.</title>
        <authorList>
            <person name="Willing E.M."/>
            <person name="Rawat V."/>
            <person name="Mandakova T."/>
            <person name="Maumus F."/>
            <person name="James G.V."/>
            <person name="Nordstroem K.J."/>
            <person name="Becker C."/>
            <person name="Warthmann N."/>
            <person name="Chica C."/>
            <person name="Szarzynska B."/>
            <person name="Zytnicki M."/>
            <person name="Albani M.C."/>
            <person name="Kiefer C."/>
            <person name="Bergonzi S."/>
            <person name="Castaings L."/>
            <person name="Mateos J.L."/>
            <person name="Berns M.C."/>
            <person name="Bujdoso N."/>
            <person name="Piofczyk T."/>
            <person name="de Lorenzo L."/>
            <person name="Barrero-Sicilia C."/>
            <person name="Mateos I."/>
            <person name="Piednoel M."/>
            <person name="Hagmann J."/>
            <person name="Chen-Min-Tao R."/>
            <person name="Iglesias-Fernandez R."/>
            <person name="Schuster S.C."/>
            <person name="Alonso-Blanco C."/>
            <person name="Roudier F."/>
            <person name="Carbonero P."/>
            <person name="Paz-Ares J."/>
            <person name="Davis S.J."/>
            <person name="Pecinka A."/>
            <person name="Quesneville H."/>
            <person name="Colot V."/>
            <person name="Lysak M.A."/>
            <person name="Weigel D."/>
            <person name="Coupland G."/>
            <person name="Schneeberger K."/>
        </authorList>
    </citation>
    <scope>NUCLEOTIDE SEQUENCE [LARGE SCALE GENOMIC DNA]</scope>
    <source>
        <strain evidence="3">cv. Pajares</strain>
    </source>
</reference>
<sequence>MEEMNKSSESPSPPPPTSFSSLPYDLVLNCLARISLIHRPTLSLVSKSFRSLLASGELYAARSRIGKTEDCLYVFLNPNKRNPNPRWFALAPIPQRQKLLPIPLCIYQHPQSSSTVVSIGSKIYIIGGFFKGIRCTRVLVLDCQSHQWSRLPQMRVRRAKAAADVIDGKIYVIGGCKSNKSEDWGEVYDIKTQTWEPLSPETLDLTPQKSVVPERLVMGGKVYTKDGLKLNFKKGICLVEIDKNVLCQIFVTNGKLFWRDANEELRGWCKVWGLEELSSNYLVWVVNSCGGGRVIVWWKKQLEIWCAEISFERRGFEELLGFVEWSKNVLTFDGCDSGFDFFLHSAIVTH</sequence>
<proteinExistence type="predicted"/>